<dbReference type="SUPFAM" id="SSF53474">
    <property type="entry name" value="alpha/beta-Hydrolases"/>
    <property type="match status" value="1"/>
</dbReference>
<comment type="catalytic activity">
    <reaction evidence="3">
        <text>a diacylglycerol + H2O = a monoacylglycerol + a fatty acid + H(+)</text>
        <dbReference type="Rhea" id="RHEA:32731"/>
        <dbReference type="ChEBI" id="CHEBI:15377"/>
        <dbReference type="ChEBI" id="CHEBI:15378"/>
        <dbReference type="ChEBI" id="CHEBI:17408"/>
        <dbReference type="ChEBI" id="CHEBI:18035"/>
        <dbReference type="ChEBI" id="CHEBI:28868"/>
    </reaction>
</comment>
<dbReference type="PANTHER" id="PTHR45856:SF11">
    <property type="entry name" value="FUNGAL LIPASE-LIKE DOMAIN-CONTAINING PROTEIN"/>
    <property type="match status" value="1"/>
</dbReference>
<organism evidence="7 8">
    <name type="scientific">Jaapia argillacea MUCL 33604</name>
    <dbReference type="NCBI Taxonomy" id="933084"/>
    <lineage>
        <taxon>Eukaryota</taxon>
        <taxon>Fungi</taxon>
        <taxon>Dikarya</taxon>
        <taxon>Basidiomycota</taxon>
        <taxon>Agaricomycotina</taxon>
        <taxon>Agaricomycetes</taxon>
        <taxon>Agaricomycetidae</taxon>
        <taxon>Jaapiales</taxon>
        <taxon>Jaapiaceae</taxon>
        <taxon>Jaapia</taxon>
    </lineage>
</organism>
<evidence type="ECO:0000259" key="6">
    <source>
        <dbReference type="Pfam" id="PF01764"/>
    </source>
</evidence>
<comment type="catalytic activity">
    <reaction evidence="4">
        <text>a monoacylglycerol + H2O = glycerol + a fatty acid + H(+)</text>
        <dbReference type="Rhea" id="RHEA:15245"/>
        <dbReference type="ChEBI" id="CHEBI:15377"/>
        <dbReference type="ChEBI" id="CHEBI:15378"/>
        <dbReference type="ChEBI" id="CHEBI:17408"/>
        <dbReference type="ChEBI" id="CHEBI:17754"/>
        <dbReference type="ChEBI" id="CHEBI:28868"/>
    </reaction>
</comment>
<dbReference type="Proteomes" id="UP000027265">
    <property type="component" value="Unassembled WGS sequence"/>
</dbReference>
<dbReference type="GO" id="GO:0006629">
    <property type="term" value="P:lipid metabolic process"/>
    <property type="evidence" value="ECO:0007669"/>
    <property type="project" value="InterPro"/>
</dbReference>
<accession>A0A067QKE8</accession>
<protein>
    <recommendedName>
        <fullName evidence="6">Fungal lipase-type domain-containing protein</fullName>
    </recommendedName>
</protein>
<dbReference type="Pfam" id="PF01764">
    <property type="entry name" value="Lipase_3"/>
    <property type="match status" value="1"/>
</dbReference>
<evidence type="ECO:0000256" key="1">
    <source>
        <dbReference type="ARBA" id="ARBA00023157"/>
    </source>
</evidence>
<evidence type="ECO:0000256" key="2">
    <source>
        <dbReference type="ARBA" id="ARBA00043996"/>
    </source>
</evidence>
<dbReference type="EMBL" id="KL197709">
    <property type="protein sequence ID" value="KDQ63967.1"/>
    <property type="molecule type" value="Genomic_DNA"/>
</dbReference>
<dbReference type="CDD" id="cd00519">
    <property type="entry name" value="Lipase_3"/>
    <property type="match status" value="1"/>
</dbReference>
<keyword evidence="8" id="KW-1185">Reference proteome</keyword>
<evidence type="ECO:0000256" key="5">
    <source>
        <dbReference type="SAM" id="SignalP"/>
    </source>
</evidence>
<dbReference type="InterPro" id="IPR002921">
    <property type="entry name" value="Fungal_lipase-type"/>
</dbReference>
<dbReference type="InParanoid" id="A0A067QKE8"/>
<dbReference type="HOGENOM" id="CLU_032957_1_1_1"/>
<evidence type="ECO:0000313" key="8">
    <source>
        <dbReference type="Proteomes" id="UP000027265"/>
    </source>
</evidence>
<dbReference type="InterPro" id="IPR051218">
    <property type="entry name" value="Sec_MonoDiacylglyc_Lipase"/>
</dbReference>
<keyword evidence="5" id="KW-0732">Signal</keyword>
<gene>
    <name evidence="7" type="ORF">JAAARDRAFT_214156</name>
</gene>
<keyword evidence="1" id="KW-1015">Disulfide bond</keyword>
<dbReference type="AlphaFoldDB" id="A0A067QKE8"/>
<proteinExistence type="inferred from homology"/>
<dbReference type="OrthoDB" id="438440at2759"/>
<feature type="signal peptide" evidence="5">
    <location>
        <begin position="1"/>
        <end position="16"/>
    </location>
</feature>
<name>A0A067QKE8_9AGAM</name>
<evidence type="ECO:0000256" key="4">
    <source>
        <dbReference type="ARBA" id="ARBA00048461"/>
    </source>
</evidence>
<evidence type="ECO:0000313" key="7">
    <source>
        <dbReference type="EMBL" id="KDQ63967.1"/>
    </source>
</evidence>
<dbReference type="Gene3D" id="3.40.50.1820">
    <property type="entry name" value="alpha/beta hydrolase"/>
    <property type="match status" value="1"/>
</dbReference>
<reference evidence="8" key="1">
    <citation type="journal article" date="2014" name="Proc. Natl. Acad. Sci. U.S.A.">
        <title>Extensive sampling of basidiomycete genomes demonstrates inadequacy of the white-rot/brown-rot paradigm for wood decay fungi.</title>
        <authorList>
            <person name="Riley R."/>
            <person name="Salamov A.A."/>
            <person name="Brown D.W."/>
            <person name="Nagy L.G."/>
            <person name="Floudas D."/>
            <person name="Held B.W."/>
            <person name="Levasseur A."/>
            <person name="Lombard V."/>
            <person name="Morin E."/>
            <person name="Otillar R."/>
            <person name="Lindquist E.A."/>
            <person name="Sun H."/>
            <person name="LaButti K.M."/>
            <person name="Schmutz J."/>
            <person name="Jabbour D."/>
            <person name="Luo H."/>
            <person name="Baker S.E."/>
            <person name="Pisabarro A.G."/>
            <person name="Walton J.D."/>
            <person name="Blanchette R.A."/>
            <person name="Henrissat B."/>
            <person name="Martin F."/>
            <person name="Cullen D."/>
            <person name="Hibbett D.S."/>
            <person name="Grigoriev I.V."/>
        </authorList>
    </citation>
    <scope>NUCLEOTIDE SEQUENCE [LARGE SCALE GENOMIC DNA]</scope>
    <source>
        <strain evidence="8">MUCL 33604</strain>
    </source>
</reference>
<comment type="similarity">
    <text evidence="2">Belongs to the AB hydrolase superfamily. Lipase family. Class 3 subfamily.</text>
</comment>
<evidence type="ECO:0000256" key="3">
    <source>
        <dbReference type="ARBA" id="ARBA00047591"/>
    </source>
</evidence>
<feature type="domain" description="Fungal lipase-type" evidence="6">
    <location>
        <begin position="85"/>
        <end position="223"/>
    </location>
</feature>
<sequence>MQLLLLGLAFLTAVSGFHIPVRRNVDQPISQSLFDELKWYWQYASSAYSDVCANPNGNTLVATLNNLVTDTQGYIARDDTKRELVVAIRGTTTAQDNITDYFANFTALETPGIDWSPNGTLVHLGYLTAWNSVAYQVRDTILQQLQQHPGYSLVAVGHSLGGAVAAFGAVSLNAIFSHSEVRLYTYGQPRDGNAAWAEYVNKHFGENSYRVVHTNDGIPTLIPLSTGYRHFGIEYWMKEDPPSAANTIKCDPSGEDPNCSDSIPSEGENAAHLNYFGESSHTPHCT</sequence>
<dbReference type="PANTHER" id="PTHR45856">
    <property type="entry name" value="ALPHA/BETA-HYDROLASES SUPERFAMILY PROTEIN"/>
    <property type="match status" value="1"/>
</dbReference>
<feature type="chain" id="PRO_5001648105" description="Fungal lipase-type domain-containing protein" evidence="5">
    <location>
        <begin position="17"/>
        <end position="286"/>
    </location>
</feature>
<dbReference type="InterPro" id="IPR029058">
    <property type="entry name" value="AB_hydrolase_fold"/>
</dbReference>